<dbReference type="Pfam" id="PF00078">
    <property type="entry name" value="RVT_1"/>
    <property type="match status" value="1"/>
</dbReference>
<evidence type="ECO:0000313" key="14">
    <source>
        <dbReference type="Proteomes" id="UP000396862"/>
    </source>
</evidence>
<evidence type="ECO:0000259" key="10">
    <source>
        <dbReference type="PROSITE" id="PS50878"/>
    </source>
</evidence>
<dbReference type="EMBL" id="BLAU01000001">
    <property type="protein sequence ID" value="GET23042.1"/>
    <property type="molecule type" value="Genomic_DNA"/>
</dbReference>
<evidence type="ECO:0000256" key="1">
    <source>
        <dbReference type="ARBA" id="ARBA00012493"/>
    </source>
</evidence>
<dbReference type="Gene3D" id="3.30.70.270">
    <property type="match status" value="1"/>
</dbReference>
<evidence type="ECO:0000313" key="12">
    <source>
        <dbReference type="EMBL" id="GET22999.1"/>
    </source>
</evidence>
<dbReference type="InterPro" id="IPR013597">
    <property type="entry name" value="Mat_intron_G2"/>
</dbReference>
<reference evidence="13 14" key="1">
    <citation type="submission" date="2019-10" db="EMBL/GenBank/DDBJ databases">
        <title>Prolixibacter strains distinguished by the presence of nitrate reductase genes were adept at nitrate-dependent anaerobic corrosion of metallic iron and carbon steel.</title>
        <authorList>
            <person name="Iino T."/>
            <person name="Shono N."/>
            <person name="Ito K."/>
            <person name="Nakamura R."/>
            <person name="Sueoka K."/>
            <person name="Harayama S."/>
            <person name="Ohkuma M."/>
        </authorList>
    </citation>
    <scope>NUCLEOTIDE SEQUENCE [LARGE SCALE GENOMIC DNA]</scope>
    <source>
        <strain evidence="13 14">MIC1-1</strain>
    </source>
</reference>
<evidence type="ECO:0000313" key="11">
    <source>
        <dbReference type="EMBL" id="GET22493.1"/>
    </source>
</evidence>
<gene>
    <name evidence="11" type="ORF">JCM18694_27390</name>
    <name evidence="12" type="ORF">JCM18694_32450</name>
    <name evidence="13" type="ORF">JCM18694_32880</name>
</gene>
<keyword evidence="14" id="KW-1185">Reference proteome</keyword>
<dbReference type="EMBL" id="BLAU01000001">
    <property type="protein sequence ID" value="GET22999.1"/>
    <property type="molecule type" value="Genomic_DNA"/>
</dbReference>
<dbReference type="PANTHER" id="PTHR34047:SF8">
    <property type="entry name" value="PROTEIN YKFC"/>
    <property type="match status" value="1"/>
</dbReference>
<keyword evidence="6 13" id="KW-0695">RNA-directed DNA polymerase</keyword>
<evidence type="ECO:0000256" key="8">
    <source>
        <dbReference type="ARBA" id="ARBA00034120"/>
    </source>
</evidence>
<proteinExistence type="inferred from homology"/>
<accession>A0ABQ0ZNJ8</accession>
<evidence type="ECO:0000256" key="4">
    <source>
        <dbReference type="ARBA" id="ARBA00022723"/>
    </source>
</evidence>
<dbReference type="EC" id="2.7.7.49" evidence="1"/>
<dbReference type="SUPFAM" id="SSF56672">
    <property type="entry name" value="DNA/RNA polymerases"/>
    <property type="match status" value="1"/>
</dbReference>
<evidence type="ECO:0000256" key="9">
    <source>
        <dbReference type="ARBA" id="ARBA00048173"/>
    </source>
</evidence>
<evidence type="ECO:0000256" key="6">
    <source>
        <dbReference type="ARBA" id="ARBA00022918"/>
    </source>
</evidence>
<evidence type="ECO:0000256" key="7">
    <source>
        <dbReference type="ARBA" id="ARBA00023118"/>
    </source>
</evidence>
<dbReference type="GO" id="GO:0003964">
    <property type="term" value="F:RNA-directed DNA polymerase activity"/>
    <property type="evidence" value="ECO:0007669"/>
    <property type="project" value="UniProtKB-KW"/>
</dbReference>
<keyword evidence="5" id="KW-0460">Magnesium</keyword>
<dbReference type="InterPro" id="IPR043502">
    <property type="entry name" value="DNA/RNA_pol_sf"/>
</dbReference>
<dbReference type="InterPro" id="IPR051083">
    <property type="entry name" value="GrpII_Intron_Splice-Mob/Def"/>
</dbReference>
<comment type="catalytic activity">
    <reaction evidence="9">
        <text>DNA(n) + a 2'-deoxyribonucleoside 5'-triphosphate = DNA(n+1) + diphosphate</text>
        <dbReference type="Rhea" id="RHEA:22508"/>
        <dbReference type="Rhea" id="RHEA-COMP:17339"/>
        <dbReference type="Rhea" id="RHEA-COMP:17340"/>
        <dbReference type="ChEBI" id="CHEBI:33019"/>
        <dbReference type="ChEBI" id="CHEBI:61560"/>
        <dbReference type="ChEBI" id="CHEBI:173112"/>
        <dbReference type="EC" id="2.7.7.49"/>
    </reaction>
</comment>
<dbReference type="PROSITE" id="PS50878">
    <property type="entry name" value="RT_POL"/>
    <property type="match status" value="1"/>
</dbReference>
<evidence type="ECO:0000256" key="3">
    <source>
        <dbReference type="ARBA" id="ARBA00022695"/>
    </source>
</evidence>
<dbReference type="EMBL" id="BLAU01000001">
    <property type="protein sequence ID" value="GET22493.1"/>
    <property type="molecule type" value="Genomic_DNA"/>
</dbReference>
<comment type="similarity">
    <text evidence="8">Belongs to the bacterial reverse transcriptase family.</text>
</comment>
<keyword evidence="2" id="KW-0808">Transferase</keyword>
<dbReference type="PANTHER" id="PTHR34047">
    <property type="entry name" value="NUCLEAR INTRON MATURASE 1, MITOCHONDRIAL-RELATED"/>
    <property type="match status" value="1"/>
</dbReference>
<evidence type="ECO:0000256" key="5">
    <source>
        <dbReference type="ARBA" id="ARBA00022842"/>
    </source>
</evidence>
<dbReference type="Pfam" id="PF08388">
    <property type="entry name" value="GIIM"/>
    <property type="match status" value="1"/>
</dbReference>
<dbReference type="InterPro" id="IPR043128">
    <property type="entry name" value="Rev_trsase/Diguanyl_cyclase"/>
</dbReference>
<dbReference type="NCBIfam" id="TIGR04416">
    <property type="entry name" value="group_II_RT_mat"/>
    <property type="match status" value="1"/>
</dbReference>
<sequence length="441" mass="51612">MNRMIEEVLNRRNMMRAYRQVVSNKGAAGVDGMDVKELYGHLEKNRVRLEANIRQGEYLPQAILGAKIPKSNGKKRLLGIPTVTDRLLQQAVGQVLAVKFETEFADQSYGFRPNRNAQQAVLKAQEHINSGFQYIVDIDLRSFFDEVDHCILLQLLYRKVRCPLTLRLIRKWLRAPILVDGKLKKRRKGVPQGSPLSPLLSNIMLHELDKELKRQNLRFVRYADDFSIYLKTKTTARKVGNDTFRFLRDRLRLPINREKSGIRRPVQFNVLGYGFVPTYRKGEKGQYQLVASYKSWKCLKLKLKTITRKTTPMSFDERIQKLGEVMRGWLGYFRLASLQVKLQELDGWIRNRLRYCIWHHWKKPERKRKNLIRLGVPPEQAYQWSRSRMGGWAIAQSPILGTTITVDRLRKRGYDSMLSYYAKVAPHLNEPLYTRPVRTVV</sequence>
<keyword evidence="3" id="KW-0548">Nucleotidyltransferase</keyword>
<dbReference type="InterPro" id="IPR000123">
    <property type="entry name" value="Reverse_transcriptase_msDNA"/>
</dbReference>
<feature type="domain" description="Reverse transcriptase" evidence="10">
    <location>
        <begin position="1"/>
        <end position="275"/>
    </location>
</feature>
<name>A0ABQ0ZNJ8_9BACT</name>
<dbReference type="CDD" id="cd01651">
    <property type="entry name" value="RT_G2_intron"/>
    <property type="match status" value="1"/>
</dbReference>
<evidence type="ECO:0000256" key="2">
    <source>
        <dbReference type="ARBA" id="ARBA00022679"/>
    </source>
</evidence>
<protein>
    <recommendedName>
        <fullName evidence="1">RNA-directed DNA polymerase</fullName>
        <ecNumber evidence="1">2.7.7.49</ecNumber>
    </recommendedName>
</protein>
<dbReference type="InterPro" id="IPR000477">
    <property type="entry name" value="RT_dom"/>
</dbReference>
<dbReference type="PRINTS" id="PR00866">
    <property type="entry name" value="RNADNAPOLMS"/>
</dbReference>
<organism evidence="13 14">
    <name type="scientific">Prolixibacter denitrificans</name>
    <dbReference type="NCBI Taxonomy" id="1541063"/>
    <lineage>
        <taxon>Bacteria</taxon>
        <taxon>Pseudomonadati</taxon>
        <taxon>Bacteroidota</taxon>
        <taxon>Bacteroidia</taxon>
        <taxon>Marinilabiliales</taxon>
        <taxon>Prolixibacteraceae</taxon>
        <taxon>Prolixibacter</taxon>
    </lineage>
</organism>
<dbReference type="InterPro" id="IPR030931">
    <property type="entry name" value="Group_II_RT_mat"/>
</dbReference>
<comment type="caution">
    <text evidence="13">The sequence shown here is derived from an EMBL/GenBank/DDBJ whole genome shotgun (WGS) entry which is preliminary data.</text>
</comment>
<evidence type="ECO:0000313" key="13">
    <source>
        <dbReference type="EMBL" id="GET23042.1"/>
    </source>
</evidence>
<keyword evidence="4" id="KW-0479">Metal-binding</keyword>
<dbReference type="Proteomes" id="UP000396862">
    <property type="component" value="Unassembled WGS sequence"/>
</dbReference>
<keyword evidence="7" id="KW-0051">Antiviral defense</keyword>